<name>A0ABU8PTH3_9GAMM</name>
<reference evidence="2 3" key="1">
    <citation type="submission" date="2023-12" db="EMBL/GenBank/DDBJ databases">
        <title>Gut-associated functions are favored during microbiome assembly across C. elegans life.</title>
        <authorList>
            <person name="Zimmermann J."/>
        </authorList>
    </citation>
    <scope>NUCLEOTIDE SEQUENCE [LARGE SCALE GENOMIC DNA]</scope>
    <source>
        <strain evidence="2 3">BIGb0393</strain>
    </source>
</reference>
<comment type="caution">
    <text evidence="2">The sequence shown here is derived from an EMBL/GenBank/DDBJ whole genome shotgun (WGS) entry which is preliminary data.</text>
</comment>
<proteinExistence type="predicted"/>
<evidence type="ECO:0000313" key="3">
    <source>
        <dbReference type="Proteomes" id="UP001362100"/>
    </source>
</evidence>
<gene>
    <name evidence="2" type="ORF">WH298_11665</name>
</gene>
<dbReference type="Gene3D" id="2.40.50.100">
    <property type="match status" value="1"/>
</dbReference>
<protein>
    <submittedName>
        <fullName evidence="2">Biotin/lipoyl-containing protein</fullName>
    </submittedName>
</protein>
<feature type="domain" description="Lipoyl-binding" evidence="1">
    <location>
        <begin position="64"/>
        <end position="136"/>
    </location>
</feature>
<evidence type="ECO:0000313" key="2">
    <source>
        <dbReference type="EMBL" id="MEJ5045848.1"/>
    </source>
</evidence>
<dbReference type="Proteomes" id="UP001362100">
    <property type="component" value="Unassembled WGS sequence"/>
</dbReference>
<sequence length="148" mass="15829">MEKTAIPLPTLRALARKMQSAGLSSLALDGKHWSIRLTFAVTPSTPPPVSARVPAPEIPPITQRIGAPMPGTLLRRHPHNQQDFVAPGQHVQAGDVVALVQVGPLYVPVRSSASGTVQALTPQHLSPVEYDEEILTFAPLADKVNTAR</sequence>
<keyword evidence="3" id="KW-1185">Reference proteome</keyword>
<evidence type="ECO:0000259" key="1">
    <source>
        <dbReference type="Pfam" id="PF00364"/>
    </source>
</evidence>
<dbReference type="InterPro" id="IPR011053">
    <property type="entry name" value="Single_hybrid_motif"/>
</dbReference>
<dbReference type="EMBL" id="JBBGZW010000001">
    <property type="protein sequence ID" value="MEJ5045848.1"/>
    <property type="molecule type" value="Genomic_DNA"/>
</dbReference>
<accession>A0ABU8PTH3</accession>
<dbReference type="SUPFAM" id="SSF51230">
    <property type="entry name" value="Single hybrid motif"/>
    <property type="match status" value="1"/>
</dbReference>
<dbReference type="RefSeq" id="WP_180822912.1">
    <property type="nucleotide sequence ID" value="NZ_JACAWY010000001.1"/>
</dbReference>
<dbReference type="Pfam" id="PF00364">
    <property type="entry name" value="Biotin_lipoyl"/>
    <property type="match status" value="1"/>
</dbReference>
<dbReference type="CDD" id="cd06850">
    <property type="entry name" value="biotinyl_domain"/>
    <property type="match status" value="1"/>
</dbReference>
<organism evidence="2 3">
    <name type="scientific">Pantoea nemavictus</name>
    <dbReference type="NCBI Taxonomy" id="2726955"/>
    <lineage>
        <taxon>Bacteria</taxon>
        <taxon>Pseudomonadati</taxon>
        <taxon>Pseudomonadota</taxon>
        <taxon>Gammaproteobacteria</taxon>
        <taxon>Enterobacterales</taxon>
        <taxon>Erwiniaceae</taxon>
        <taxon>Pantoea</taxon>
    </lineage>
</organism>
<dbReference type="InterPro" id="IPR000089">
    <property type="entry name" value="Biotin_lipoyl"/>
</dbReference>